<dbReference type="Proteomes" id="UP000031036">
    <property type="component" value="Unassembled WGS sequence"/>
</dbReference>
<evidence type="ECO:0000256" key="1">
    <source>
        <dbReference type="SAM" id="Phobius"/>
    </source>
</evidence>
<feature type="transmembrane region" description="Helical" evidence="1">
    <location>
        <begin position="35"/>
        <end position="50"/>
    </location>
</feature>
<dbReference type="AlphaFoldDB" id="A0A0B2UTE4"/>
<comment type="caution">
    <text evidence="2">The sequence shown here is derived from an EMBL/GenBank/DDBJ whole genome shotgun (WGS) entry which is preliminary data.</text>
</comment>
<evidence type="ECO:0000313" key="3">
    <source>
        <dbReference type="Proteomes" id="UP000031036"/>
    </source>
</evidence>
<evidence type="ECO:0000313" key="2">
    <source>
        <dbReference type="EMBL" id="KHN74296.1"/>
    </source>
</evidence>
<protein>
    <submittedName>
        <fullName evidence="2">Uncharacterized protein</fullName>
    </submittedName>
</protein>
<dbReference type="PROSITE" id="PS51257">
    <property type="entry name" value="PROKAR_LIPOPROTEIN"/>
    <property type="match status" value="1"/>
</dbReference>
<gene>
    <name evidence="2" type="ORF">Tcan_00286</name>
</gene>
<keyword evidence="1" id="KW-1133">Transmembrane helix</keyword>
<organism evidence="2 3">
    <name type="scientific">Toxocara canis</name>
    <name type="common">Canine roundworm</name>
    <dbReference type="NCBI Taxonomy" id="6265"/>
    <lineage>
        <taxon>Eukaryota</taxon>
        <taxon>Metazoa</taxon>
        <taxon>Ecdysozoa</taxon>
        <taxon>Nematoda</taxon>
        <taxon>Chromadorea</taxon>
        <taxon>Rhabditida</taxon>
        <taxon>Spirurina</taxon>
        <taxon>Ascaridomorpha</taxon>
        <taxon>Ascaridoidea</taxon>
        <taxon>Toxocaridae</taxon>
        <taxon>Toxocara</taxon>
    </lineage>
</organism>
<reference evidence="2 3" key="1">
    <citation type="submission" date="2014-11" db="EMBL/GenBank/DDBJ databases">
        <title>Genetic blueprint of the zoonotic pathogen Toxocara canis.</title>
        <authorList>
            <person name="Zhu X.-Q."/>
            <person name="Korhonen P.K."/>
            <person name="Cai H."/>
            <person name="Young N.D."/>
            <person name="Nejsum P."/>
            <person name="von Samson-Himmelstjerna G."/>
            <person name="Boag P.R."/>
            <person name="Tan P."/>
            <person name="Li Q."/>
            <person name="Min J."/>
            <person name="Yang Y."/>
            <person name="Wang X."/>
            <person name="Fang X."/>
            <person name="Hall R.S."/>
            <person name="Hofmann A."/>
            <person name="Sternberg P.W."/>
            <person name="Jex A.R."/>
            <person name="Gasser R.B."/>
        </authorList>
    </citation>
    <scope>NUCLEOTIDE SEQUENCE [LARGE SCALE GENOMIC DNA]</scope>
    <source>
        <strain evidence="2">PN_DK_2014</strain>
    </source>
</reference>
<keyword evidence="1" id="KW-0472">Membrane</keyword>
<name>A0A0B2UTE4_TOXCA</name>
<sequence length="152" mass="17318">MNFTKPTLQICLQICLNICAFICACTYAFTMMSGSFIFSLLCAVLLIHATKDHSIQKIFLTPATSTSSLLSNIFALEYPRRPLFFATNSYHFCVFRDPSQSSIIPLIFLLSMTIPFPGHFATHNCRIDIAHCSKLFMKIKLYNFLKTFEYTA</sequence>
<keyword evidence="1" id="KW-0812">Transmembrane</keyword>
<accession>A0A0B2UTE4</accession>
<keyword evidence="3" id="KW-1185">Reference proteome</keyword>
<proteinExistence type="predicted"/>
<dbReference type="EMBL" id="JPKZ01002933">
    <property type="protein sequence ID" value="KHN74296.1"/>
    <property type="molecule type" value="Genomic_DNA"/>
</dbReference>